<dbReference type="SUPFAM" id="SSF53167">
    <property type="entry name" value="Purine and uridine phosphorylases"/>
    <property type="match status" value="1"/>
</dbReference>
<keyword evidence="4 5" id="KW-0808">Transferase</keyword>
<evidence type="ECO:0000256" key="2">
    <source>
        <dbReference type="ARBA" id="ARBA00006751"/>
    </source>
</evidence>
<feature type="binding site" evidence="6">
    <location>
        <position position="265"/>
    </location>
    <ligand>
        <name>a purine D-ribonucleoside</name>
        <dbReference type="ChEBI" id="CHEBI:142355"/>
    </ligand>
</feature>
<accession>A0A9N9E8H0</accession>
<dbReference type="GO" id="GO:0005737">
    <property type="term" value="C:cytoplasm"/>
    <property type="evidence" value="ECO:0007669"/>
    <property type="project" value="TreeGrafter"/>
</dbReference>
<evidence type="ECO:0000313" key="9">
    <source>
        <dbReference type="Proteomes" id="UP000789508"/>
    </source>
</evidence>
<sequence length="316" mass="34510">MPPPQNLQSAELDDDTIEYSNTLKYLRAYLPPDLATPKLAIICGSGLGGLVNTIEQPKLTRTSKVEFSYSEIPGFVRSTVEGHAGKLVFGLLGVTKVPVVCMVGRFHVYEGHTREQVTFPIKIFKLLGVEVLIVTGAVGSLNSKFKVGDVVILWDHISIPGISGNNPLIGPNQSYFGTRFPSMADAYDFELRRIAFRAAASLNFEKGMIKEGTYCWVAGPSYETRAEARFLNFIGGDVVGMSTVPEVVVARYCGIRVLGLSIVTNMVLTRKPRSADPEKDEPEGIEVHPSHQEVLEASNASATMMQSLVKTVVEMI</sequence>
<feature type="binding site" evidence="6">
    <location>
        <begin position="105"/>
        <end position="107"/>
    </location>
    <ligand>
        <name>phosphate</name>
        <dbReference type="ChEBI" id="CHEBI:43474"/>
    </ligand>
</feature>
<dbReference type="InterPro" id="IPR011270">
    <property type="entry name" value="Pur_Nuc_Pase_Ino/Guo-sp"/>
</dbReference>
<dbReference type="Pfam" id="PF01048">
    <property type="entry name" value="PNP_UDP_1"/>
    <property type="match status" value="1"/>
</dbReference>
<feature type="binding site" evidence="6">
    <location>
        <position position="137"/>
    </location>
    <ligand>
        <name>phosphate</name>
        <dbReference type="ChEBI" id="CHEBI:43474"/>
    </ligand>
</feature>
<evidence type="ECO:0000313" key="8">
    <source>
        <dbReference type="EMBL" id="CAG8664100.1"/>
    </source>
</evidence>
<dbReference type="CDD" id="cd09009">
    <property type="entry name" value="PNP-EcPNPII_like"/>
    <property type="match status" value="1"/>
</dbReference>
<reference evidence="8" key="1">
    <citation type="submission" date="2021-06" db="EMBL/GenBank/DDBJ databases">
        <authorList>
            <person name="Kallberg Y."/>
            <person name="Tangrot J."/>
            <person name="Rosling A."/>
        </authorList>
    </citation>
    <scope>NUCLEOTIDE SEQUENCE</scope>
    <source>
        <strain evidence="8">FL130A</strain>
    </source>
</reference>
<comment type="function">
    <text evidence="5">The purine nucleoside phosphorylases catalyze the phosphorolytic breakdown of the N-glycosidic bond in the beta-(deoxy)ribonucleoside molecules, with the formation of the corresponding free purine bases and pentose-1-phosphate.</text>
</comment>
<evidence type="ECO:0000256" key="4">
    <source>
        <dbReference type="ARBA" id="ARBA00022679"/>
    </source>
</evidence>
<evidence type="ECO:0000256" key="5">
    <source>
        <dbReference type="PIRNR" id="PIRNR000477"/>
    </source>
</evidence>
<feature type="domain" description="Nucleoside phosphorylase" evidence="7">
    <location>
        <begin position="38"/>
        <end position="313"/>
    </location>
</feature>
<dbReference type="EC" id="2.4.2.1" evidence="5"/>
<feature type="binding site" evidence="6">
    <location>
        <position position="223"/>
    </location>
    <ligand>
        <name>a purine D-ribonucleoside</name>
        <dbReference type="ChEBI" id="CHEBI:142355"/>
    </ligand>
</feature>
<dbReference type="PIRSF" id="PIRSF000477">
    <property type="entry name" value="PurNPase"/>
    <property type="match status" value="1"/>
</dbReference>
<gene>
    <name evidence="8" type="ORF">ALEPTO_LOCUS10403</name>
</gene>
<dbReference type="GO" id="GO:0004731">
    <property type="term" value="F:purine-nucleoside phosphorylase activity"/>
    <property type="evidence" value="ECO:0007669"/>
    <property type="project" value="UniProtKB-EC"/>
</dbReference>
<dbReference type="NCBIfam" id="TIGR01697">
    <property type="entry name" value="PNPH-PUNA-XAPA"/>
    <property type="match status" value="1"/>
</dbReference>
<evidence type="ECO:0000256" key="6">
    <source>
        <dbReference type="PIRSR" id="PIRSR000477-2"/>
    </source>
</evidence>
<organism evidence="8 9">
    <name type="scientific">Ambispora leptoticha</name>
    <dbReference type="NCBI Taxonomy" id="144679"/>
    <lineage>
        <taxon>Eukaryota</taxon>
        <taxon>Fungi</taxon>
        <taxon>Fungi incertae sedis</taxon>
        <taxon>Mucoromycota</taxon>
        <taxon>Glomeromycotina</taxon>
        <taxon>Glomeromycetes</taxon>
        <taxon>Archaeosporales</taxon>
        <taxon>Ambisporaceae</taxon>
        <taxon>Ambispora</taxon>
    </lineage>
</organism>
<dbReference type="GO" id="GO:0009116">
    <property type="term" value="P:nucleoside metabolic process"/>
    <property type="evidence" value="ECO:0007669"/>
    <property type="project" value="InterPro"/>
</dbReference>
<dbReference type="OrthoDB" id="10261782at2759"/>
<dbReference type="Gene3D" id="3.40.50.1580">
    <property type="entry name" value="Nucleoside phosphorylase domain"/>
    <property type="match status" value="1"/>
</dbReference>
<name>A0A9N9E8H0_9GLOM</name>
<comment type="similarity">
    <text evidence="2 5">Belongs to the PNP/MTAP phosphorylase family.</text>
</comment>
<dbReference type="NCBIfam" id="TIGR01700">
    <property type="entry name" value="PNPH"/>
    <property type="match status" value="1"/>
</dbReference>
<protein>
    <recommendedName>
        <fullName evidence="5">Purine nucleoside phosphorylase</fullName>
        <ecNumber evidence="5">2.4.2.1</ecNumber>
    </recommendedName>
    <alternativeName>
        <fullName evidence="5">Inosine-guanosine phosphorylase</fullName>
    </alternativeName>
</protein>
<evidence type="ECO:0000259" key="7">
    <source>
        <dbReference type="Pfam" id="PF01048"/>
    </source>
</evidence>
<proteinExistence type="inferred from homology"/>
<dbReference type="PANTHER" id="PTHR11904:SF9">
    <property type="entry name" value="PURINE NUCLEOSIDE PHOSPHORYLASE-RELATED"/>
    <property type="match status" value="1"/>
</dbReference>
<feature type="binding site" evidence="6">
    <location>
        <position position="45"/>
    </location>
    <ligand>
        <name>phosphate</name>
        <dbReference type="ChEBI" id="CHEBI:43474"/>
    </ligand>
</feature>
<dbReference type="AlphaFoldDB" id="A0A9N9E8H0"/>
<comment type="pathway">
    <text evidence="1 5">Purine metabolism; purine nucleoside salvage.</text>
</comment>
<keyword evidence="9" id="KW-1185">Reference proteome</keyword>
<evidence type="ECO:0000256" key="1">
    <source>
        <dbReference type="ARBA" id="ARBA00005058"/>
    </source>
</evidence>
<dbReference type="InterPro" id="IPR011268">
    <property type="entry name" value="Purine_phosphorylase"/>
</dbReference>
<dbReference type="PANTHER" id="PTHR11904">
    <property type="entry name" value="METHYLTHIOADENOSINE/PURINE NUCLEOSIDE PHOSPHORYLASE"/>
    <property type="match status" value="1"/>
</dbReference>
<comment type="caution">
    <text evidence="8">The sequence shown here is derived from an EMBL/GenBank/DDBJ whole genome shotgun (WGS) entry which is preliminary data.</text>
</comment>
<feature type="binding site" evidence="6">
    <location>
        <position position="242"/>
    </location>
    <ligand>
        <name>phosphate</name>
        <dbReference type="ChEBI" id="CHEBI:43474"/>
    </ligand>
</feature>
<dbReference type="InterPro" id="IPR035994">
    <property type="entry name" value="Nucleoside_phosphorylase_sf"/>
</dbReference>
<evidence type="ECO:0000256" key="3">
    <source>
        <dbReference type="ARBA" id="ARBA00022676"/>
    </source>
</evidence>
<dbReference type="NCBIfam" id="NF006054">
    <property type="entry name" value="PRK08202.1"/>
    <property type="match status" value="1"/>
</dbReference>
<keyword evidence="3 5" id="KW-0328">Glycosyltransferase</keyword>
<dbReference type="EMBL" id="CAJVPS010011326">
    <property type="protein sequence ID" value="CAG8664100.1"/>
    <property type="molecule type" value="Genomic_DNA"/>
</dbReference>
<dbReference type="InterPro" id="IPR000845">
    <property type="entry name" value="Nucleoside_phosphorylase_d"/>
</dbReference>
<feature type="binding site" evidence="6">
    <location>
        <position position="83"/>
    </location>
    <ligand>
        <name>phosphate</name>
        <dbReference type="ChEBI" id="CHEBI:43474"/>
    </ligand>
</feature>
<dbReference type="Proteomes" id="UP000789508">
    <property type="component" value="Unassembled WGS sequence"/>
</dbReference>